<dbReference type="EMBL" id="BLXT01003136">
    <property type="protein sequence ID" value="GFO00581.1"/>
    <property type="molecule type" value="Genomic_DNA"/>
</dbReference>
<reference evidence="2 3" key="1">
    <citation type="journal article" date="2021" name="Elife">
        <title>Chloroplast acquisition without the gene transfer in kleptoplastic sea slugs, Plakobranchus ocellatus.</title>
        <authorList>
            <person name="Maeda T."/>
            <person name="Takahashi S."/>
            <person name="Yoshida T."/>
            <person name="Shimamura S."/>
            <person name="Takaki Y."/>
            <person name="Nagai Y."/>
            <person name="Toyoda A."/>
            <person name="Suzuki Y."/>
            <person name="Arimoto A."/>
            <person name="Ishii H."/>
            <person name="Satoh N."/>
            <person name="Nishiyama T."/>
            <person name="Hasebe M."/>
            <person name="Maruyama T."/>
            <person name="Minagawa J."/>
            <person name="Obokata J."/>
            <person name="Shigenobu S."/>
        </authorList>
    </citation>
    <scope>NUCLEOTIDE SEQUENCE [LARGE SCALE GENOMIC DNA]</scope>
</reference>
<evidence type="ECO:0000313" key="2">
    <source>
        <dbReference type="EMBL" id="GFO00581.1"/>
    </source>
</evidence>
<comment type="caution">
    <text evidence="2">The sequence shown here is derived from an EMBL/GenBank/DDBJ whole genome shotgun (WGS) entry which is preliminary data.</text>
</comment>
<evidence type="ECO:0000313" key="3">
    <source>
        <dbReference type="Proteomes" id="UP000735302"/>
    </source>
</evidence>
<gene>
    <name evidence="2" type="ORF">PoB_002708600</name>
</gene>
<organism evidence="2 3">
    <name type="scientific">Plakobranchus ocellatus</name>
    <dbReference type="NCBI Taxonomy" id="259542"/>
    <lineage>
        <taxon>Eukaryota</taxon>
        <taxon>Metazoa</taxon>
        <taxon>Spiralia</taxon>
        <taxon>Lophotrochozoa</taxon>
        <taxon>Mollusca</taxon>
        <taxon>Gastropoda</taxon>
        <taxon>Heterobranchia</taxon>
        <taxon>Euthyneura</taxon>
        <taxon>Panpulmonata</taxon>
        <taxon>Sacoglossa</taxon>
        <taxon>Placobranchoidea</taxon>
        <taxon>Plakobranchidae</taxon>
        <taxon>Plakobranchus</taxon>
    </lineage>
</organism>
<keyword evidence="1" id="KW-0732">Signal</keyword>
<accession>A0AAV3ZNC5</accession>
<dbReference type="AlphaFoldDB" id="A0AAV3ZNC5"/>
<protein>
    <submittedName>
        <fullName evidence="2">Uncharacterized protein</fullName>
    </submittedName>
</protein>
<dbReference type="Proteomes" id="UP000735302">
    <property type="component" value="Unassembled WGS sequence"/>
</dbReference>
<feature type="chain" id="PRO_5043450158" evidence="1">
    <location>
        <begin position="26"/>
        <end position="235"/>
    </location>
</feature>
<proteinExistence type="predicted"/>
<keyword evidence="3" id="KW-1185">Reference proteome</keyword>
<sequence length="235" mass="26783">MGSSFRVFFDVVWIFLCVAVFNVDSCGSGGRLRIKNCIDKDKIYGHGSTFDLPSKPCQRYKFDNQKITRIKAECMYKGRCFKLGSIVGDSSGPIFKCILDHTQRSYFEQIHKDCNVLGETLKHRSIFYFPFDSCHLHRCYDGKVEALKSGCHRVFTGHHQELHFQVWLSLLTAGIWCKLWEDPAGKVWEKQCLNALPPENGGDEDSGAIATVTCRLSHQQRDRRLANQGSTQPQP</sequence>
<feature type="signal peptide" evidence="1">
    <location>
        <begin position="1"/>
        <end position="25"/>
    </location>
</feature>
<name>A0AAV3ZNC5_9GAST</name>
<evidence type="ECO:0000256" key="1">
    <source>
        <dbReference type="SAM" id="SignalP"/>
    </source>
</evidence>